<name>A0A4R8M9N9_9BACT</name>
<dbReference type="EMBL" id="SORI01000005">
    <property type="protein sequence ID" value="TDY61708.1"/>
    <property type="molecule type" value="Genomic_DNA"/>
</dbReference>
<dbReference type="AlphaFoldDB" id="A0A4R8M9N9"/>
<gene>
    <name evidence="1" type="ORF">C8D99_105121</name>
</gene>
<evidence type="ECO:0000313" key="2">
    <source>
        <dbReference type="Proteomes" id="UP000295066"/>
    </source>
</evidence>
<accession>A0A4R8M9N9</accession>
<organism evidence="1 2">
    <name type="scientific">Aminivibrio pyruvatiphilus</name>
    <dbReference type="NCBI Taxonomy" id="1005740"/>
    <lineage>
        <taxon>Bacteria</taxon>
        <taxon>Thermotogati</taxon>
        <taxon>Synergistota</taxon>
        <taxon>Synergistia</taxon>
        <taxon>Synergistales</taxon>
        <taxon>Aminobacteriaceae</taxon>
        <taxon>Aminivibrio</taxon>
    </lineage>
</organism>
<evidence type="ECO:0000313" key="1">
    <source>
        <dbReference type="EMBL" id="TDY61708.1"/>
    </source>
</evidence>
<protein>
    <submittedName>
        <fullName evidence="1">Uncharacterized protein</fullName>
    </submittedName>
</protein>
<proteinExistence type="predicted"/>
<keyword evidence="2" id="KW-1185">Reference proteome</keyword>
<reference evidence="1 2" key="1">
    <citation type="submission" date="2019-03" db="EMBL/GenBank/DDBJ databases">
        <title>Genomic Encyclopedia of Type Strains, Phase IV (KMG-IV): sequencing the most valuable type-strain genomes for metagenomic binning, comparative biology and taxonomic classification.</title>
        <authorList>
            <person name="Goeker M."/>
        </authorList>
    </citation>
    <scope>NUCLEOTIDE SEQUENCE [LARGE SCALE GENOMIC DNA]</scope>
    <source>
        <strain evidence="1 2">DSM 25964</strain>
    </source>
</reference>
<sequence>MNYVALAVILVLACIPLFAGSSRIRPCYRGCHGCGKCMSSPGKKNTSGPEGQG</sequence>
<dbReference type="Proteomes" id="UP000295066">
    <property type="component" value="Unassembled WGS sequence"/>
</dbReference>
<dbReference type="RefSeq" id="WP_166670025.1">
    <property type="nucleotide sequence ID" value="NZ_SORI01000005.1"/>
</dbReference>
<comment type="caution">
    <text evidence="1">The sequence shown here is derived from an EMBL/GenBank/DDBJ whole genome shotgun (WGS) entry which is preliminary data.</text>
</comment>